<feature type="compositionally biased region" description="Gly residues" evidence="1">
    <location>
        <begin position="119"/>
        <end position="130"/>
    </location>
</feature>
<dbReference type="Proteomes" id="UP000558488">
    <property type="component" value="Unassembled WGS sequence"/>
</dbReference>
<organism evidence="2 3">
    <name type="scientific">Pipistrellus kuhlii</name>
    <name type="common">Kuhl's pipistrelle</name>
    <dbReference type="NCBI Taxonomy" id="59472"/>
    <lineage>
        <taxon>Eukaryota</taxon>
        <taxon>Metazoa</taxon>
        <taxon>Chordata</taxon>
        <taxon>Craniata</taxon>
        <taxon>Vertebrata</taxon>
        <taxon>Euteleostomi</taxon>
        <taxon>Mammalia</taxon>
        <taxon>Eutheria</taxon>
        <taxon>Laurasiatheria</taxon>
        <taxon>Chiroptera</taxon>
        <taxon>Yangochiroptera</taxon>
        <taxon>Vespertilionidae</taxon>
        <taxon>Pipistrellus</taxon>
    </lineage>
</organism>
<dbReference type="AlphaFoldDB" id="A0A7J7WDA2"/>
<feature type="compositionally biased region" description="Polar residues" evidence="1">
    <location>
        <begin position="142"/>
        <end position="151"/>
    </location>
</feature>
<comment type="caution">
    <text evidence="2">The sequence shown here is derived from an EMBL/GenBank/DDBJ whole genome shotgun (WGS) entry which is preliminary data.</text>
</comment>
<sequence>MGRTGSAFVPVNSVIPAGGCSGHVSVNRPEASSFHRGKRCSRTSSRVTPRHCTGRRIPGCLGSAPARTHSSHREVPCILNSRLPRDLRGRRAANGDSFSQALPPSLTLGISPTRDPLGSPGGGLPRGLHGGTHSPASRRLATPTQRASFSR</sequence>
<name>A0A7J7WDA2_PIPKU</name>
<gene>
    <name evidence="2" type="ORF">mPipKuh1_008087</name>
</gene>
<accession>A0A7J7WDA2</accession>
<evidence type="ECO:0000313" key="3">
    <source>
        <dbReference type="Proteomes" id="UP000558488"/>
    </source>
</evidence>
<keyword evidence="3" id="KW-1185">Reference proteome</keyword>
<evidence type="ECO:0000256" key="1">
    <source>
        <dbReference type="SAM" id="MobiDB-lite"/>
    </source>
</evidence>
<dbReference type="EMBL" id="JACAGB010000011">
    <property type="protein sequence ID" value="KAF6335405.1"/>
    <property type="molecule type" value="Genomic_DNA"/>
</dbReference>
<evidence type="ECO:0000313" key="2">
    <source>
        <dbReference type="EMBL" id="KAF6335405.1"/>
    </source>
</evidence>
<feature type="region of interest" description="Disordered" evidence="1">
    <location>
        <begin position="35"/>
        <end position="151"/>
    </location>
</feature>
<protein>
    <submittedName>
        <fullName evidence="2">Uncharacterized protein</fullName>
    </submittedName>
</protein>
<reference evidence="2 3" key="1">
    <citation type="journal article" date="2020" name="Nature">
        <title>Six reference-quality genomes reveal evolution of bat adaptations.</title>
        <authorList>
            <person name="Jebb D."/>
            <person name="Huang Z."/>
            <person name="Pippel M."/>
            <person name="Hughes G.M."/>
            <person name="Lavrichenko K."/>
            <person name="Devanna P."/>
            <person name="Winkler S."/>
            <person name="Jermiin L.S."/>
            <person name="Skirmuntt E.C."/>
            <person name="Katzourakis A."/>
            <person name="Burkitt-Gray L."/>
            <person name="Ray D.A."/>
            <person name="Sullivan K.A.M."/>
            <person name="Roscito J.G."/>
            <person name="Kirilenko B.M."/>
            <person name="Davalos L.M."/>
            <person name="Corthals A.P."/>
            <person name="Power M.L."/>
            <person name="Jones G."/>
            <person name="Ransome R.D."/>
            <person name="Dechmann D.K.N."/>
            <person name="Locatelli A.G."/>
            <person name="Puechmaille S.J."/>
            <person name="Fedrigo O."/>
            <person name="Jarvis E.D."/>
            <person name="Hiller M."/>
            <person name="Vernes S.C."/>
            <person name="Myers E.W."/>
            <person name="Teeling E.C."/>
        </authorList>
    </citation>
    <scope>NUCLEOTIDE SEQUENCE [LARGE SCALE GENOMIC DNA]</scope>
    <source>
        <strain evidence="2">MPipKuh1</strain>
        <tissue evidence="2">Flight muscle</tissue>
    </source>
</reference>
<proteinExistence type="predicted"/>